<dbReference type="PROSITE" id="PS51354">
    <property type="entry name" value="GLUTAREDOXIN_2"/>
    <property type="match status" value="1"/>
</dbReference>
<evidence type="ECO:0000313" key="4">
    <source>
        <dbReference type="Proteomes" id="UP001187192"/>
    </source>
</evidence>
<dbReference type="Proteomes" id="UP001187192">
    <property type="component" value="Unassembled WGS sequence"/>
</dbReference>
<keyword evidence="4" id="KW-1185">Reference proteome</keyword>
<dbReference type="PANTHER" id="PTHR45669">
    <property type="entry name" value="GLUTAREDOXIN DOMAIN-CONTAINING CYSTEINE-RICH PROTEIN CG12206-RELATED"/>
    <property type="match status" value="1"/>
</dbReference>
<proteinExistence type="predicted"/>
<evidence type="ECO:0000313" key="3">
    <source>
        <dbReference type="EMBL" id="GMN39591.1"/>
    </source>
</evidence>
<evidence type="ECO:0000259" key="2">
    <source>
        <dbReference type="Pfam" id="PF00462"/>
    </source>
</evidence>
<reference evidence="3" key="1">
    <citation type="submission" date="2023-07" db="EMBL/GenBank/DDBJ databases">
        <title>draft genome sequence of fig (Ficus carica).</title>
        <authorList>
            <person name="Takahashi T."/>
            <person name="Nishimura K."/>
        </authorList>
    </citation>
    <scope>NUCLEOTIDE SEQUENCE</scope>
</reference>
<dbReference type="PANTHER" id="PTHR45669:SF14">
    <property type="entry name" value="EMB|CAB81925.1-RELATED"/>
    <property type="match status" value="1"/>
</dbReference>
<name>A0AA88AFS1_FICCA</name>
<feature type="region of interest" description="Disordered" evidence="1">
    <location>
        <begin position="33"/>
        <end position="81"/>
    </location>
</feature>
<gene>
    <name evidence="3" type="ORF">TIFTF001_008824</name>
</gene>
<dbReference type="Gene3D" id="3.40.30.10">
    <property type="entry name" value="Glutaredoxin"/>
    <property type="match status" value="1"/>
</dbReference>
<accession>A0AA88AFS1</accession>
<dbReference type="InterPro" id="IPR036249">
    <property type="entry name" value="Thioredoxin-like_sf"/>
</dbReference>
<dbReference type="Pfam" id="PF00462">
    <property type="entry name" value="Glutaredoxin"/>
    <property type="match status" value="1"/>
</dbReference>
<dbReference type="AlphaFoldDB" id="A0AA88AFS1"/>
<dbReference type="CDD" id="cd03031">
    <property type="entry name" value="GRX_GRX_like"/>
    <property type="match status" value="1"/>
</dbReference>
<dbReference type="InterPro" id="IPR002109">
    <property type="entry name" value="Glutaredoxin"/>
</dbReference>
<protein>
    <recommendedName>
        <fullName evidence="2">Glutaredoxin domain-containing protein</fullName>
    </recommendedName>
</protein>
<dbReference type="SUPFAM" id="SSF52833">
    <property type="entry name" value="Thioredoxin-like"/>
    <property type="match status" value="1"/>
</dbReference>
<dbReference type="Pfam" id="PF23733">
    <property type="entry name" value="GRXCR1-2_C"/>
    <property type="match status" value="1"/>
</dbReference>
<dbReference type="Gramene" id="FCD_00017312-RA">
    <property type="protein sequence ID" value="FCD_00017312-RA:cds"/>
    <property type="gene ID" value="FCD_00017312"/>
</dbReference>
<dbReference type="EMBL" id="BTGU01000009">
    <property type="protein sequence ID" value="GMN39591.1"/>
    <property type="molecule type" value="Genomic_DNA"/>
</dbReference>
<evidence type="ECO:0000256" key="1">
    <source>
        <dbReference type="SAM" id="MobiDB-lite"/>
    </source>
</evidence>
<comment type="caution">
    <text evidence="3">The sequence shown here is derived from an EMBL/GenBank/DDBJ whole genome shotgun (WGS) entry which is preliminary data.</text>
</comment>
<organism evidence="3 4">
    <name type="scientific">Ficus carica</name>
    <name type="common">Common fig</name>
    <dbReference type="NCBI Taxonomy" id="3494"/>
    <lineage>
        <taxon>Eukaryota</taxon>
        <taxon>Viridiplantae</taxon>
        <taxon>Streptophyta</taxon>
        <taxon>Embryophyta</taxon>
        <taxon>Tracheophyta</taxon>
        <taxon>Spermatophyta</taxon>
        <taxon>Magnoliopsida</taxon>
        <taxon>eudicotyledons</taxon>
        <taxon>Gunneridae</taxon>
        <taxon>Pentapetalae</taxon>
        <taxon>rosids</taxon>
        <taxon>fabids</taxon>
        <taxon>Rosales</taxon>
        <taxon>Moraceae</taxon>
        <taxon>Ficeae</taxon>
        <taxon>Ficus</taxon>
    </lineage>
</organism>
<sequence>MKGMKGKFLKKLKTIQAIGTLKQGLVFQLTPTAEKFPTRKSPQTTTSNRGEEDTDTIGLSKHSKDLNNEGLEPEFSPVHDKETLSPSMKFKDILFVKDTTMNHEIADEAKRDVEEMYSSLLDFEEKCPPGGSDKVILYTTSLRGIRKTFEDCNAIRFLLESFKVSFSERDVSLHQEFREEMWRIMDGKVVPPRLFIKGRYIGGADEVVGVLHEQGKLRKLLEGIPLDPSNSPCAGCANVRFSVCCNCNGSRKVVADGDQSDELRYIRCPECNENGLVKCVICC</sequence>
<feature type="domain" description="Glutaredoxin" evidence="2">
    <location>
        <begin position="135"/>
        <end position="201"/>
    </location>
</feature>